<dbReference type="Gene3D" id="2.60.40.2880">
    <property type="entry name" value="MmpS1-5, C-terminal soluble domain"/>
    <property type="match status" value="1"/>
</dbReference>
<name>A0ABN2G1G3_9ACTN</name>
<sequence length="169" mass="17088">MAYPANSPFSGFVPPPPRAGLSTGVIIGMMAGGLVVVLCLCAGVMGAVLLFTAGNAQNPTTASATPPSSSGTGQPHVVTYSASSPGSSIGEIGFYDSTGLDQNIYDVTSPWTDTETIDSGVVDYITLNVNQMGGDSPVTCSITVDGRQVDSKAVTSGPYQDVICSADLS</sequence>
<comment type="caution">
    <text evidence="9">The sequence shown here is derived from an EMBL/GenBank/DDBJ whole genome shotgun (WGS) entry which is preliminary data.</text>
</comment>
<keyword evidence="4 8" id="KW-0812">Transmembrane</keyword>
<dbReference type="EMBL" id="BAAANY010000003">
    <property type="protein sequence ID" value="GAA1663144.1"/>
    <property type="molecule type" value="Genomic_DNA"/>
</dbReference>
<feature type="region of interest" description="Disordered" evidence="7">
    <location>
        <begin position="59"/>
        <end position="84"/>
    </location>
</feature>
<evidence type="ECO:0000256" key="7">
    <source>
        <dbReference type="SAM" id="MobiDB-lite"/>
    </source>
</evidence>
<keyword evidence="3" id="KW-1003">Cell membrane</keyword>
<dbReference type="InterPro" id="IPR038468">
    <property type="entry name" value="MmpS_C"/>
</dbReference>
<gene>
    <name evidence="9" type="ORF">GCM10009765_10770</name>
</gene>
<feature type="transmembrane region" description="Helical" evidence="8">
    <location>
        <begin position="25"/>
        <end position="51"/>
    </location>
</feature>
<dbReference type="Pfam" id="PF05423">
    <property type="entry name" value="Mycobact_memb"/>
    <property type="match status" value="1"/>
</dbReference>
<protein>
    <recommendedName>
        <fullName evidence="11">MmpS family membrane protein</fullName>
    </recommendedName>
</protein>
<dbReference type="Proteomes" id="UP001500618">
    <property type="component" value="Unassembled WGS sequence"/>
</dbReference>
<keyword evidence="6 8" id="KW-0472">Membrane</keyword>
<feature type="compositionally biased region" description="Low complexity" evidence="7">
    <location>
        <begin position="59"/>
        <end position="75"/>
    </location>
</feature>
<dbReference type="InterPro" id="IPR008693">
    <property type="entry name" value="MmpS"/>
</dbReference>
<evidence type="ECO:0000256" key="1">
    <source>
        <dbReference type="ARBA" id="ARBA00004236"/>
    </source>
</evidence>
<accession>A0ABN2G1G3</accession>
<evidence type="ECO:0000256" key="8">
    <source>
        <dbReference type="SAM" id="Phobius"/>
    </source>
</evidence>
<evidence type="ECO:0000313" key="9">
    <source>
        <dbReference type="EMBL" id="GAA1663144.1"/>
    </source>
</evidence>
<evidence type="ECO:0000256" key="3">
    <source>
        <dbReference type="ARBA" id="ARBA00022475"/>
    </source>
</evidence>
<evidence type="ECO:0000256" key="4">
    <source>
        <dbReference type="ARBA" id="ARBA00022692"/>
    </source>
</evidence>
<evidence type="ECO:0000256" key="6">
    <source>
        <dbReference type="ARBA" id="ARBA00023136"/>
    </source>
</evidence>
<keyword evidence="10" id="KW-1185">Reference proteome</keyword>
<evidence type="ECO:0008006" key="11">
    <source>
        <dbReference type="Google" id="ProtNLM"/>
    </source>
</evidence>
<reference evidence="9 10" key="1">
    <citation type="journal article" date="2019" name="Int. J. Syst. Evol. Microbiol.">
        <title>The Global Catalogue of Microorganisms (GCM) 10K type strain sequencing project: providing services to taxonomists for standard genome sequencing and annotation.</title>
        <authorList>
            <consortium name="The Broad Institute Genomics Platform"/>
            <consortium name="The Broad Institute Genome Sequencing Center for Infectious Disease"/>
            <person name="Wu L."/>
            <person name="Ma J."/>
        </authorList>
    </citation>
    <scope>NUCLEOTIDE SEQUENCE [LARGE SCALE GENOMIC DNA]</scope>
    <source>
        <strain evidence="9 10">JCM 14718</strain>
    </source>
</reference>
<comment type="similarity">
    <text evidence="2">Belongs to the MmpS family.</text>
</comment>
<evidence type="ECO:0000256" key="2">
    <source>
        <dbReference type="ARBA" id="ARBA00007531"/>
    </source>
</evidence>
<keyword evidence="5 8" id="KW-1133">Transmembrane helix</keyword>
<comment type="subcellular location">
    <subcellularLocation>
        <location evidence="1">Cell membrane</location>
    </subcellularLocation>
</comment>
<proteinExistence type="inferred from homology"/>
<evidence type="ECO:0000313" key="10">
    <source>
        <dbReference type="Proteomes" id="UP001500618"/>
    </source>
</evidence>
<evidence type="ECO:0000256" key="5">
    <source>
        <dbReference type="ARBA" id="ARBA00022989"/>
    </source>
</evidence>
<organism evidence="9 10">
    <name type="scientific">Fodinicola feengrottensis</name>
    <dbReference type="NCBI Taxonomy" id="435914"/>
    <lineage>
        <taxon>Bacteria</taxon>
        <taxon>Bacillati</taxon>
        <taxon>Actinomycetota</taxon>
        <taxon>Actinomycetes</taxon>
        <taxon>Mycobacteriales</taxon>
        <taxon>Fodinicola</taxon>
    </lineage>
</organism>